<organism evidence="2 3">
    <name type="scientific">Folsomia candida</name>
    <name type="common">Springtail</name>
    <dbReference type="NCBI Taxonomy" id="158441"/>
    <lineage>
        <taxon>Eukaryota</taxon>
        <taxon>Metazoa</taxon>
        <taxon>Ecdysozoa</taxon>
        <taxon>Arthropoda</taxon>
        <taxon>Hexapoda</taxon>
        <taxon>Collembola</taxon>
        <taxon>Entomobryomorpha</taxon>
        <taxon>Isotomoidea</taxon>
        <taxon>Isotomidae</taxon>
        <taxon>Proisotominae</taxon>
        <taxon>Folsomia</taxon>
    </lineage>
</organism>
<feature type="transmembrane region" description="Helical" evidence="1">
    <location>
        <begin position="218"/>
        <end position="237"/>
    </location>
</feature>
<feature type="transmembrane region" description="Helical" evidence="1">
    <location>
        <begin position="442"/>
        <end position="465"/>
    </location>
</feature>
<evidence type="ECO:0000313" key="2">
    <source>
        <dbReference type="EMBL" id="OXA53832.1"/>
    </source>
</evidence>
<feature type="transmembrane region" description="Helical" evidence="1">
    <location>
        <begin position="126"/>
        <end position="148"/>
    </location>
</feature>
<feature type="transmembrane region" description="Helical" evidence="1">
    <location>
        <begin position="342"/>
        <end position="362"/>
    </location>
</feature>
<name>A0A226E8E5_FOLCA</name>
<proteinExistence type="predicted"/>
<evidence type="ECO:0000313" key="3">
    <source>
        <dbReference type="Proteomes" id="UP000198287"/>
    </source>
</evidence>
<comment type="caution">
    <text evidence="2">The sequence shown here is derived from an EMBL/GenBank/DDBJ whole genome shotgun (WGS) entry which is preliminary data.</text>
</comment>
<accession>A0A226E8E5</accession>
<keyword evidence="1" id="KW-0812">Transmembrane</keyword>
<gene>
    <name evidence="2" type="ORF">Fcan01_10302</name>
</gene>
<feature type="transmembrane region" description="Helical" evidence="1">
    <location>
        <begin position="317"/>
        <end position="336"/>
    </location>
</feature>
<feature type="transmembrane region" description="Helical" evidence="1">
    <location>
        <begin position="273"/>
        <end position="297"/>
    </location>
</feature>
<dbReference type="Proteomes" id="UP000198287">
    <property type="component" value="Unassembled WGS sequence"/>
</dbReference>
<dbReference type="AlphaFoldDB" id="A0A226E8E5"/>
<keyword evidence="1" id="KW-0472">Membrane</keyword>
<reference evidence="2 3" key="1">
    <citation type="submission" date="2015-12" db="EMBL/GenBank/DDBJ databases">
        <title>The genome of Folsomia candida.</title>
        <authorList>
            <person name="Faddeeva A."/>
            <person name="Derks M.F."/>
            <person name="Anvar Y."/>
            <person name="Smit S."/>
            <person name="Van Straalen N."/>
            <person name="Roelofs D."/>
        </authorList>
    </citation>
    <scope>NUCLEOTIDE SEQUENCE [LARGE SCALE GENOMIC DNA]</scope>
    <source>
        <strain evidence="2 3">VU population</strain>
        <tissue evidence="2">Whole body</tissue>
    </source>
</reference>
<feature type="transmembrane region" description="Helical" evidence="1">
    <location>
        <begin position="408"/>
        <end position="436"/>
    </location>
</feature>
<sequence length="533" mass="59784">MLNKDITLIKRNIQWGGYFACLPVKWDTRSGKVVIFPGAQRLIALSLTINLCIAFCRILSTITSSSGLLDRAQGGIGAVFFVTGFLIRFDIAIDHVPVQVLNLLLKENGQSGSPRKDSKFQLCLRFLYFACEVTHPLISAILATLTMLSPCQPILLSRLFCTKSNVLAGELHFIIQSFFAILEIVSFEQLAFSSVYYLATVLLQGLINLDKISYTKDAFVAMISIGVPSCSLLLIFSHRSGNDIVVLLNMLFLYEKRNSICLEVRNLKDLFYYGFWVFGMFGSTIGGPLFVTLLNLVNLNTPPFLGWVIPDVKDSPYLKLIIFTHGIALLFQAWAYCTLAGAVIFITGNVFLTTVFSLSLGLDNIIGGRKISKSWQFIKIGTNYRKMLTQMKHVKILESQFNTCFRKAFLPVLFFVVCFLNILSTFLCVSLGSSLFMELGKFIVFVVLIDSLMIILIFGHLSGLVNQKSKKGLSYLNRQPHIVVERDGKIFTREVASCAPLKIRFGSNYVDRKTPLVMMSFCMKTTARLLLYD</sequence>
<dbReference type="EMBL" id="LNIX01000005">
    <property type="protein sequence ID" value="OXA53832.1"/>
    <property type="molecule type" value="Genomic_DNA"/>
</dbReference>
<keyword evidence="3" id="KW-1185">Reference proteome</keyword>
<protein>
    <submittedName>
        <fullName evidence="2">Uncharacterized protein</fullName>
    </submittedName>
</protein>
<feature type="transmembrane region" description="Helical" evidence="1">
    <location>
        <begin position="173"/>
        <end position="198"/>
    </location>
</feature>
<evidence type="ECO:0000256" key="1">
    <source>
        <dbReference type="SAM" id="Phobius"/>
    </source>
</evidence>
<keyword evidence="1" id="KW-1133">Transmembrane helix</keyword>